<name>A0A699JBV2_TANCI</name>
<dbReference type="AlphaFoldDB" id="A0A699JBV2"/>
<feature type="region of interest" description="Disordered" evidence="1">
    <location>
        <begin position="1"/>
        <end position="20"/>
    </location>
</feature>
<protein>
    <submittedName>
        <fullName evidence="2">Uncharacterized protein</fullName>
    </submittedName>
</protein>
<feature type="non-terminal residue" evidence="2">
    <location>
        <position position="1"/>
    </location>
</feature>
<reference evidence="2" key="1">
    <citation type="journal article" date="2019" name="Sci. Rep.">
        <title>Draft genome of Tanacetum cinerariifolium, the natural source of mosquito coil.</title>
        <authorList>
            <person name="Yamashiro T."/>
            <person name="Shiraishi A."/>
            <person name="Satake H."/>
            <person name="Nakayama K."/>
        </authorList>
    </citation>
    <scope>NUCLEOTIDE SEQUENCE</scope>
</reference>
<gene>
    <name evidence="2" type="ORF">Tci_598572</name>
</gene>
<evidence type="ECO:0000256" key="1">
    <source>
        <dbReference type="SAM" id="MobiDB-lite"/>
    </source>
</evidence>
<organism evidence="2">
    <name type="scientific">Tanacetum cinerariifolium</name>
    <name type="common">Dalmatian daisy</name>
    <name type="synonym">Chrysanthemum cinerariifolium</name>
    <dbReference type="NCBI Taxonomy" id="118510"/>
    <lineage>
        <taxon>Eukaryota</taxon>
        <taxon>Viridiplantae</taxon>
        <taxon>Streptophyta</taxon>
        <taxon>Embryophyta</taxon>
        <taxon>Tracheophyta</taxon>
        <taxon>Spermatophyta</taxon>
        <taxon>Magnoliopsida</taxon>
        <taxon>eudicotyledons</taxon>
        <taxon>Gunneridae</taxon>
        <taxon>Pentapetalae</taxon>
        <taxon>asterids</taxon>
        <taxon>campanulids</taxon>
        <taxon>Asterales</taxon>
        <taxon>Asteraceae</taxon>
        <taxon>Asteroideae</taxon>
        <taxon>Anthemideae</taxon>
        <taxon>Anthemidinae</taxon>
        <taxon>Tanacetum</taxon>
    </lineage>
</organism>
<evidence type="ECO:0000313" key="2">
    <source>
        <dbReference type="EMBL" id="GFA26600.1"/>
    </source>
</evidence>
<comment type="caution">
    <text evidence="2">The sequence shown here is derived from an EMBL/GenBank/DDBJ whole genome shotgun (WGS) entry which is preliminary data.</text>
</comment>
<feature type="compositionally biased region" description="Basic and acidic residues" evidence="1">
    <location>
        <begin position="8"/>
        <end position="19"/>
    </location>
</feature>
<proteinExistence type="predicted"/>
<accession>A0A699JBV2</accession>
<dbReference type="EMBL" id="BKCJ010395138">
    <property type="protein sequence ID" value="GFA26600.1"/>
    <property type="molecule type" value="Genomic_DNA"/>
</dbReference>
<sequence>NKAAKTSARNDDVELKEENEIPPAVVRPGISEDQADPLVDVGSNMQQQIGKVFAAVLASGTIRATKAARLATKKIGQVVGMDHFRWAIFHAFEIGKLLYFAHIVEDIDSTPI</sequence>